<name>A0AAD5L8B1_PYTIN</name>
<protein>
    <recommendedName>
        <fullName evidence="4">RING-type domain-containing protein</fullName>
    </recommendedName>
</protein>
<dbReference type="Proteomes" id="UP001209570">
    <property type="component" value="Unassembled WGS sequence"/>
</dbReference>
<evidence type="ECO:0000256" key="1">
    <source>
        <dbReference type="SAM" id="MobiDB-lite"/>
    </source>
</evidence>
<dbReference type="AlphaFoldDB" id="A0AAD5L8B1"/>
<evidence type="ECO:0000313" key="2">
    <source>
        <dbReference type="EMBL" id="KAJ0390060.1"/>
    </source>
</evidence>
<sequence>MSVFFPCQHKCVCEICLKSEEIGASSTGTRAWSHCPVCMTKIRVVLPHTGHEEERYWQWVLEVQPALPQLFKSEFKDAGRRLRKNSIAPDDQPIDQLSTEPRDGGSQPRRAGGMLSPMKLYGVSYGWSTAAD</sequence>
<dbReference type="Gene3D" id="3.30.40.10">
    <property type="entry name" value="Zinc/RING finger domain, C3HC4 (zinc finger)"/>
    <property type="match status" value="1"/>
</dbReference>
<accession>A0AAD5L8B1</accession>
<evidence type="ECO:0000313" key="3">
    <source>
        <dbReference type="Proteomes" id="UP001209570"/>
    </source>
</evidence>
<reference evidence="2" key="1">
    <citation type="submission" date="2021-12" db="EMBL/GenBank/DDBJ databases">
        <title>Prjna785345.</title>
        <authorList>
            <person name="Rujirawat T."/>
            <person name="Krajaejun T."/>
        </authorList>
    </citation>
    <scope>NUCLEOTIDE SEQUENCE</scope>
    <source>
        <strain evidence="2">Pi057C3</strain>
    </source>
</reference>
<evidence type="ECO:0008006" key="4">
    <source>
        <dbReference type="Google" id="ProtNLM"/>
    </source>
</evidence>
<organism evidence="2 3">
    <name type="scientific">Pythium insidiosum</name>
    <name type="common">Pythiosis disease agent</name>
    <dbReference type="NCBI Taxonomy" id="114742"/>
    <lineage>
        <taxon>Eukaryota</taxon>
        <taxon>Sar</taxon>
        <taxon>Stramenopiles</taxon>
        <taxon>Oomycota</taxon>
        <taxon>Peronosporomycetes</taxon>
        <taxon>Pythiales</taxon>
        <taxon>Pythiaceae</taxon>
        <taxon>Pythium</taxon>
    </lineage>
</organism>
<proteinExistence type="predicted"/>
<gene>
    <name evidence="2" type="ORF">P43SY_010696</name>
</gene>
<feature type="region of interest" description="Disordered" evidence="1">
    <location>
        <begin position="82"/>
        <end position="115"/>
    </location>
</feature>
<comment type="caution">
    <text evidence="2">The sequence shown here is derived from an EMBL/GenBank/DDBJ whole genome shotgun (WGS) entry which is preliminary data.</text>
</comment>
<dbReference type="EMBL" id="JAKCXM010002667">
    <property type="protein sequence ID" value="KAJ0390060.1"/>
    <property type="molecule type" value="Genomic_DNA"/>
</dbReference>
<keyword evidence="3" id="KW-1185">Reference proteome</keyword>
<dbReference type="InterPro" id="IPR013083">
    <property type="entry name" value="Znf_RING/FYVE/PHD"/>
</dbReference>